<dbReference type="AlphaFoldDB" id="A0A1F5BVU4"/>
<dbReference type="InterPro" id="IPR015854">
    <property type="entry name" value="ABC_transpr_LolD-like"/>
</dbReference>
<dbReference type="InterPro" id="IPR017911">
    <property type="entry name" value="MacB-like_ATP-bd"/>
</dbReference>
<dbReference type="Gene3D" id="3.40.50.300">
    <property type="entry name" value="P-loop containing nucleotide triphosphate hydrolases"/>
    <property type="match status" value="1"/>
</dbReference>
<dbReference type="GO" id="GO:0016887">
    <property type="term" value="F:ATP hydrolysis activity"/>
    <property type="evidence" value="ECO:0007669"/>
    <property type="project" value="InterPro"/>
</dbReference>
<keyword evidence="1" id="KW-0813">Transport</keyword>
<dbReference type="Pfam" id="PF00005">
    <property type="entry name" value="ABC_tran"/>
    <property type="match status" value="1"/>
</dbReference>
<keyword evidence="3" id="KW-0067">ATP-binding</keyword>
<dbReference type="GO" id="GO:0022857">
    <property type="term" value="F:transmembrane transporter activity"/>
    <property type="evidence" value="ECO:0007669"/>
    <property type="project" value="TreeGrafter"/>
</dbReference>
<sequence length="442" mass="49218">MDPIIKIENLSLVYDLGKANETKALADITAEIYPKEYIVFFGPSGCGKSTLLYVIAAMQAQTSGTIFMHDKNLGKMTEKEVTDYRQSSISMVFQQYNLIPSLNVLDNVAIPQTFRDIGPQERNPKAQALLDRFGIGAFSTRLPTELSGGQQQRVSVARALVNNTPIILADEPTGNLDSKSTQNVLDIFQELNEKDEKTIILVTHDPNQLQYAHRIFHMKDGRIIKQTINNQRTQLIDSIAREKLIKSTSAVSSAIADILSVYPELTESRLKAKAIVNYLISELDTQQLDRLERLVEDRLLGKISKDDFYAALDDPIEKGGAGMNFQSAKKIDSSIEALLAETDAIQKNIGVIDKDGKAKQRVISEIRSQLTAIVPSPLKDEQLGRLDACIAQRMAGAIDRNGFFENLDMAASHGGVGLRREVAEDMARRMEILLIRFKDYTE</sequence>
<dbReference type="STRING" id="1797298.A2988_04525"/>
<comment type="caution">
    <text evidence="5">The sequence shown here is derived from an EMBL/GenBank/DDBJ whole genome shotgun (WGS) entry which is preliminary data.</text>
</comment>
<dbReference type="PANTHER" id="PTHR24220:SF692">
    <property type="entry name" value="ABC TRANSPORTER DOMAIN-CONTAINING PROTEIN"/>
    <property type="match status" value="1"/>
</dbReference>
<evidence type="ECO:0000256" key="1">
    <source>
        <dbReference type="ARBA" id="ARBA00022448"/>
    </source>
</evidence>
<dbReference type="GO" id="GO:0005524">
    <property type="term" value="F:ATP binding"/>
    <property type="evidence" value="ECO:0007669"/>
    <property type="project" value="UniProtKB-KW"/>
</dbReference>
<name>A0A1F5BVU4_9BACT</name>
<dbReference type="FunFam" id="3.40.50.300:FF:000032">
    <property type="entry name" value="Export ABC transporter ATP-binding protein"/>
    <property type="match status" value="1"/>
</dbReference>
<dbReference type="InterPro" id="IPR027417">
    <property type="entry name" value="P-loop_NTPase"/>
</dbReference>
<dbReference type="PROSITE" id="PS50893">
    <property type="entry name" value="ABC_TRANSPORTER_2"/>
    <property type="match status" value="1"/>
</dbReference>
<evidence type="ECO:0000313" key="5">
    <source>
        <dbReference type="EMBL" id="OGD34732.1"/>
    </source>
</evidence>
<dbReference type="InterPro" id="IPR003593">
    <property type="entry name" value="AAA+_ATPase"/>
</dbReference>
<dbReference type="PANTHER" id="PTHR24220">
    <property type="entry name" value="IMPORT ATP-BINDING PROTEIN"/>
    <property type="match status" value="1"/>
</dbReference>
<dbReference type="CDD" id="cd03255">
    <property type="entry name" value="ABC_MJ0796_LolCDE_FtsE"/>
    <property type="match status" value="1"/>
</dbReference>
<accession>A0A1F5BVU4</accession>
<dbReference type="InterPro" id="IPR003439">
    <property type="entry name" value="ABC_transporter-like_ATP-bd"/>
</dbReference>
<dbReference type="SMART" id="SM00382">
    <property type="entry name" value="AAA"/>
    <property type="match status" value="1"/>
</dbReference>
<dbReference type="GO" id="GO:0098796">
    <property type="term" value="C:membrane protein complex"/>
    <property type="evidence" value="ECO:0007669"/>
    <property type="project" value="UniProtKB-ARBA"/>
</dbReference>
<evidence type="ECO:0000313" key="6">
    <source>
        <dbReference type="Proteomes" id="UP000176650"/>
    </source>
</evidence>
<dbReference type="InterPro" id="IPR017871">
    <property type="entry name" value="ABC_transporter-like_CS"/>
</dbReference>
<gene>
    <name evidence="5" type="ORF">A2988_04525</name>
</gene>
<evidence type="ECO:0000259" key="4">
    <source>
        <dbReference type="PROSITE" id="PS50893"/>
    </source>
</evidence>
<dbReference type="Proteomes" id="UP000176650">
    <property type="component" value="Unassembled WGS sequence"/>
</dbReference>
<dbReference type="SUPFAM" id="SSF52540">
    <property type="entry name" value="P-loop containing nucleoside triphosphate hydrolases"/>
    <property type="match status" value="1"/>
</dbReference>
<feature type="domain" description="ABC transporter" evidence="4">
    <location>
        <begin position="5"/>
        <end position="245"/>
    </location>
</feature>
<organism evidence="5 6">
    <name type="scientific">Candidatus Azambacteria bacterium RIFCSPLOWO2_01_FULL_46_25</name>
    <dbReference type="NCBI Taxonomy" id="1797298"/>
    <lineage>
        <taxon>Bacteria</taxon>
        <taxon>Candidatus Azamiibacteriota</taxon>
    </lineage>
</organism>
<protein>
    <recommendedName>
        <fullName evidence="4">ABC transporter domain-containing protein</fullName>
    </recommendedName>
</protein>
<reference evidence="5 6" key="1">
    <citation type="journal article" date="2016" name="Nat. Commun.">
        <title>Thousands of microbial genomes shed light on interconnected biogeochemical processes in an aquifer system.</title>
        <authorList>
            <person name="Anantharaman K."/>
            <person name="Brown C.T."/>
            <person name="Hug L.A."/>
            <person name="Sharon I."/>
            <person name="Castelle C.J."/>
            <person name="Probst A.J."/>
            <person name="Thomas B.C."/>
            <person name="Singh A."/>
            <person name="Wilkins M.J."/>
            <person name="Karaoz U."/>
            <person name="Brodie E.L."/>
            <person name="Williams K.H."/>
            <person name="Hubbard S.S."/>
            <person name="Banfield J.F."/>
        </authorList>
    </citation>
    <scope>NUCLEOTIDE SEQUENCE [LARGE SCALE GENOMIC DNA]</scope>
</reference>
<keyword evidence="2" id="KW-0547">Nucleotide-binding</keyword>
<evidence type="ECO:0000256" key="3">
    <source>
        <dbReference type="ARBA" id="ARBA00022840"/>
    </source>
</evidence>
<dbReference type="PROSITE" id="PS00211">
    <property type="entry name" value="ABC_TRANSPORTER_1"/>
    <property type="match status" value="1"/>
</dbReference>
<evidence type="ECO:0000256" key="2">
    <source>
        <dbReference type="ARBA" id="ARBA00022741"/>
    </source>
</evidence>
<dbReference type="GO" id="GO:0005886">
    <property type="term" value="C:plasma membrane"/>
    <property type="evidence" value="ECO:0007669"/>
    <property type="project" value="TreeGrafter"/>
</dbReference>
<dbReference type="EMBL" id="MEYS01000001">
    <property type="protein sequence ID" value="OGD34732.1"/>
    <property type="molecule type" value="Genomic_DNA"/>
</dbReference>
<proteinExistence type="predicted"/>